<evidence type="ECO:0000313" key="7">
    <source>
        <dbReference type="EMBL" id="OZG66960.1"/>
    </source>
</evidence>
<evidence type="ECO:0000256" key="2">
    <source>
        <dbReference type="ARBA" id="ARBA00023015"/>
    </source>
</evidence>
<dbReference type="EMBL" id="MWXA01000005">
    <property type="protein sequence ID" value="OZG66960.1"/>
    <property type="molecule type" value="Genomic_DNA"/>
</dbReference>
<evidence type="ECO:0000256" key="4">
    <source>
        <dbReference type="ARBA" id="ARBA00023163"/>
    </source>
</evidence>
<dbReference type="PRINTS" id="PR00039">
    <property type="entry name" value="HTHLYSR"/>
</dbReference>
<dbReference type="Pfam" id="PF03466">
    <property type="entry name" value="LysR_substrate"/>
    <property type="match status" value="1"/>
</dbReference>
<dbReference type="SUPFAM" id="SSF53850">
    <property type="entry name" value="Periplasmic binding protein-like II"/>
    <property type="match status" value="2"/>
</dbReference>
<dbReference type="GO" id="GO:0000976">
    <property type="term" value="F:transcription cis-regulatory region binding"/>
    <property type="evidence" value="ECO:0007669"/>
    <property type="project" value="TreeGrafter"/>
</dbReference>
<dbReference type="InterPro" id="IPR000847">
    <property type="entry name" value="LysR_HTH_N"/>
</dbReference>
<evidence type="ECO:0000256" key="1">
    <source>
        <dbReference type="ARBA" id="ARBA00009437"/>
    </source>
</evidence>
<name>A0A261G6B4_9BIFI</name>
<dbReference type="Pfam" id="PF00126">
    <property type="entry name" value="HTH_1"/>
    <property type="match status" value="1"/>
</dbReference>
<dbReference type="GeneID" id="98295699"/>
<dbReference type="GO" id="GO:0003700">
    <property type="term" value="F:DNA-binding transcription factor activity"/>
    <property type="evidence" value="ECO:0007669"/>
    <property type="project" value="InterPro"/>
</dbReference>
<dbReference type="PANTHER" id="PTHR30126">
    <property type="entry name" value="HTH-TYPE TRANSCRIPTIONAL REGULATOR"/>
    <property type="match status" value="1"/>
</dbReference>
<comment type="caution">
    <text evidence="7">The sequence shown here is derived from an EMBL/GenBank/DDBJ whole genome shotgun (WGS) entry which is preliminary data.</text>
</comment>
<dbReference type="Gene3D" id="3.40.190.10">
    <property type="entry name" value="Periplasmic binding protein-like II"/>
    <property type="match status" value="1"/>
</dbReference>
<organism evidence="7 8">
    <name type="scientific">Bifidobacterium aquikefiri</name>
    <dbReference type="NCBI Taxonomy" id="1653207"/>
    <lineage>
        <taxon>Bacteria</taxon>
        <taxon>Bacillati</taxon>
        <taxon>Actinomycetota</taxon>
        <taxon>Actinomycetes</taxon>
        <taxon>Bifidobacteriales</taxon>
        <taxon>Bifidobacteriaceae</taxon>
        <taxon>Bifidobacterium</taxon>
    </lineage>
</organism>
<dbReference type="PANTHER" id="PTHR30126:SF40">
    <property type="entry name" value="HTH-TYPE TRANSCRIPTIONAL REGULATOR GLTR"/>
    <property type="match status" value="1"/>
</dbReference>
<dbReference type="PROSITE" id="PS50931">
    <property type="entry name" value="HTH_LYSR"/>
    <property type="match status" value="1"/>
</dbReference>
<dbReference type="RefSeq" id="WP_094693358.1">
    <property type="nucleotide sequence ID" value="NZ_CALENZ010000022.1"/>
</dbReference>
<reference evidence="7 8" key="1">
    <citation type="journal article" date="2017" name="BMC Genomics">
        <title>Comparative genomic and phylogenomic analyses of the Bifidobacteriaceae family.</title>
        <authorList>
            <person name="Lugli G.A."/>
            <person name="Milani C."/>
            <person name="Turroni F."/>
            <person name="Duranti S."/>
            <person name="Mancabelli L."/>
            <person name="Mangifesta M."/>
            <person name="Ferrario C."/>
            <person name="Modesto M."/>
            <person name="Mattarelli P."/>
            <person name="Jiri K."/>
            <person name="van Sinderen D."/>
            <person name="Ventura M."/>
        </authorList>
    </citation>
    <scope>NUCLEOTIDE SEQUENCE [LARGE SCALE GENOMIC DNA]</scope>
    <source>
        <strain evidence="7 8">LMG 28769</strain>
    </source>
</reference>
<feature type="domain" description="HTH lysR-type" evidence="6">
    <location>
        <begin position="6"/>
        <end position="64"/>
    </location>
</feature>
<dbReference type="SUPFAM" id="SSF46785">
    <property type="entry name" value="Winged helix' DNA-binding domain"/>
    <property type="match status" value="1"/>
</dbReference>
<dbReference type="InterPro" id="IPR005119">
    <property type="entry name" value="LysR_subst-bd"/>
</dbReference>
<sequence>MQANDINLTVLNTLIAVFETREFTAAADELKISQSTVSKRIAGLETVFGKALFIRRTKGELQPTDAGRSLYADATQLIQMWNTTVYHMTEKNFQKTPFTLLLSHTASSTLLPQLIRGLKSQLDTTNFSMRTMNSDHIISSVVNKSAHMGIIEKPITTDLVNLKILCEDQLVLAGDITGVTQTTREDMKPNSPHNSSSANEKSQLAMDGMKKRKTSNPVHSGVWLVRESGSGVRYFTDLFLQSEGISPENIVELDSNEKIKAVLSAGIGCTVMSQNSVPAGVTTRKLGTPFIRNFYAVTPKSGLNPAQHEIADTIVSLLQA</sequence>
<dbReference type="InterPro" id="IPR036390">
    <property type="entry name" value="WH_DNA-bd_sf"/>
</dbReference>
<keyword evidence="4" id="KW-0804">Transcription</keyword>
<evidence type="ECO:0000256" key="5">
    <source>
        <dbReference type="SAM" id="MobiDB-lite"/>
    </source>
</evidence>
<evidence type="ECO:0000259" key="6">
    <source>
        <dbReference type="PROSITE" id="PS50931"/>
    </source>
</evidence>
<protein>
    <submittedName>
        <fullName evidence="7">LysR family transcriptional regulator</fullName>
    </submittedName>
</protein>
<gene>
    <name evidence="7" type="ORF">BAQU_1032</name>
</gene>
<comment type="similarity">
    <text evidence="1">Belongs to the LysR transcriptional regulatory family.</text>
</comment>
<dbReference type="Proteomes" id="UP000216451">
    <property type="component" value="Unassembled WGS sequence"/>
</dbReference>
<dbReference type="AlphaFoldDB" id="A0A261G6B4"/>
<evidence type="ECO:0000256" key="3">
    <source>
        <dbReference type="ARBA" id="ARBA00023125"/>
    </source>
</evidence>
<dbReference type="OrthoDB" id="3252676at2"/>
<accession>A0A261G6B4</accession>
<proteinExistence type="inferred from homology"/>
<dbReference type="Gene3D" id="3.40.190.290">
    <property type="match status" value="1"/>
</dbReference>
<dbReference type="InterPro" id="IPR036388">
    <property type="entry name" value="WH-like_DNA-bd_sf"/>
</dbReference>
<feature type="compositionally biased region" description="Polar residues" evidence="5">
    <location>
        <begin position="191"/>
        <end position="202"/>
    </location>
</feature>
<keyword evidence="8" id="KW-1185">Reference proteome</keyword>
<feature type="region of interest" description="Disordered" evidence="5">
    <location>
        <begin position="181"/>
        <end position="217"/>
    </location>
</feature>
<dbReference type="Gene3D" id="1.10.10.10">
    <property type="entry name" value="Winged helix-like DNA-binding domain superfamily/Winged helix DNA-binding domain"/>
    <property type="match status" value="1"/>
</dbReference>
<keyword evidence="3" id="KW-0238">DNA-binding</keyword>
<keyword evidence="2" id="KW-0805">Transcription regulation</keyword>
<evidence type="ECO:0000313" key="8">
    <source>
        <dbReference type="Proteomes" id="UP000216451"/>
    </source>
</evidence>